<reference evidence="5" key="1">
    <citation type="submission" date="2022-10" db="EMBL/GenBank/DDBJ databases">
        <title>The complete genomes of actinobacterial strains from the NBC collection.</title>
        <authorList>
            <person name="Joergensen T.S."/>
            <person name="Alvarez Arevalo M."/>
            <person name="Sterndorff E.B."/>
            <person name="Faurdal D."/>
            <person name="Vuksanovic O."/>
            <person name="Mourched A.-S."/>
            <person name="Charusanti P."/>
            <person name="Shaw S."/>
            <person name="Blin K."/>
            <person name="Weber T."/>
        </authorList>
    </citation>
    <scope>NUCLEOTIDE SEQUENCE</scope>
    <source>
        <strain evidence="5">NBC_00008</strain>
    </source>
</reference>
<dbReference type="InterPro" id="IPR001845">
    <property type="entry name" value="HTH_ArsR_DNA-bd_dom"/>
</dbReference>
<dbReference type="PROSITE" id="PS50987">
    <property type="entry name" value="HTH_ARSR_2"/>
    <property type="match status" value="1"/>
</dbReference>
<keyword evidence="2" id="KW-0238">DNA-binding</keyword>
<dbReference type="GO" id="GO:0003700">
    <property type="term" value="F:DNA-binding transcription factor activity"/>
    <property type="evidence" value="ECO:0007669"/>
    <property type="project" value="InterPro"/>
</dbReference>
<dbReference type="SMART" id="SM00418">
    <property type="entry name" value="HTH_ARSR"/>
    <property type="match status" value="1"/>
</dbReference>
<gene>
    <name evidence="5" type="ORF">OG398_20250</name>
</gene>
<dbReference type="InterPro" id="IPR036388">
    <property type="entry name" value="WH-like_DNA-bd_sf"/>
</dbReference>
<evidence type="ECO:0000256" key="3">
    <source>
        <dbReference type="ARBA" id="ARBA00023163"/>
    </source>
</evidence>
<evidence type="ECO:0000259" key="4">
    <source>
        <dbReference type="PROSITE" id="PS50987"/>
    </source>
</evidence>
<name>A0AAU2VS14_9ACTN</name>
<dbReference type="Gene3D" id="1.10.10.10">
    <property type="entry name" value="Winged helix-like DNA-binding domain superfamily/Winged helix DNA-binding domain"/>
    <property type="match status" value="1"/>
</dbReference>
<dbReference type="PANTHER" id="PTHR43132">
    <property type="entry name" value="ARSENICAL RESISTANCE OPERON REPRESSOR ARSR-RELATED"/>
    <property type="match status" value="1"/>
</dbReference>
<dbReference type="AlphaFoldDB" id="A0AAU2VS14"/>
<keyword evidence="3" id="KW-0804">Transcription</keyword>
<sequence>MIRFRLGVADLAATSFAYSPLQETVLSLRMWNGHARRFPALRKTFNGLRPAFERLDHVLLTSLVARRRYWVPDFLTPRPHTSAPDVRREFDALRATDPAVVRAGLEQTFLPLGEPVPARLADAWGDPARLLTDIADALEEYWVECLRPVWWPRAKAVLEADIAYRSRVLAEGGADALFAGISSRLSWAEDMLTIERSGPWPSPPTEIPIDGRRLLLTPSCFADGVSTMLSSQALPHIAYGARGLATLTEHPEPPAPQALERLLGSPRARLLTLLAEPASTTELAHLLGVTPAAISQHLSVLRAAHLLERTRHGRHVRYRHSALGSALCEPHPAHGSDD</sequence>
<dbReference type="PANTHER" id="PTHR43132:SF8">
    <property type="entry name" value="HTH-TYPE TRANSCRIPTIONAL REGULATOR KMTR"/>
    <property type="match status" value="1"/>
</dbReference>
<dbReference type="EMBL" id="CP108313">
    <property type="protein sequence ID" value="WTW70427.1"/>
    <property type="molecule type" value="Genomic_DNA"/>
</dbReference>
<organism evidence="5">
    <name type="scientific">Streptomyces sp. NBC_00008</name>
    <dbReference type="NCBI Taxonomy" id="2903610"/>
    <lineage>
        <taxon>Bacteria</taxon>
        <taxon>Bacillati</taxon>
        <taxon>Actinomycetota</taxon>
        <taxon>Actinomycetes</taxon>
        <taxon>Kitasatosporales</taxon>
        <taxon>Streptomycetaceae</taxon>
        <taxon>Streptomyces</taxon>
    </lineage>
</organism>
<dbReference type="Pfam" id="PF12840">
    <property type="entry name" value="HTH_20"/>
    <property type="match status" value="1"/>
</dbReference>
<dbReference type="SUPFAM" id="SSF46785">
    <property type="entry name" value="Winged helix' DNA-binding domain"/>
    <property type="match status" value="1"/>
</dbReference>
<accession>A0AAU2VS14</accession>
<keyword evidence="1" id="KW-0805">Transcription regulation</keyword>
<dbReference type="InterPro" id="IPR011991">
    <property type="entry name" value="ArsR-like_HTH"/>
</dbReference>
<dbReference type="GO" id="GO:0003677">
    <property type="term" value="F:DNA binding"/>
    <property type="evidence" value="ECO:0007669"/>
    <property type="project" value="UniProtKB-KW"/>
</dbReference>
<protein>
    <submittedName>
        <fullName evidence="5">Winged helix-turn-helix domain-containing protein</fullName>
    </submittedName>
</protein>
<dbReference type="InterPro" id="IPR051011">
    <property type="entry name" value="Metal_resp_trans_reg"/>
</dbReference>
<dbReference type="CDD" id="cd00090">
    <property type="entry name" value="HTH_ARSR"/>
    <property type="match status" value="1"/>
</dbReference>
<dbReference type="InterPro" id="IPR036390">
    <property type="entry name" value="WH_DNA-bd_sf"/>
</dbReference>
<evidence type="ECO:0000256" key="2">
    <source>
        <dbReference type="ARBA" id="ARBA00023125"/>
    </source>
</evidence>
<evidence type="ECO:0000313" key="5">
    <source>
        <dbReference type="EMBL" id="WTW70427.1"/>
    </source>
</evidence>
<feature type="domain" description="HTH arsR-type" evidence="4">
    <location>
        <begin position="247"/>
        <end position="338"/>
    </location>
</feature>
<proteinExistence type="predicted"/>
<evidence type="ECO:0000256" key="1">
    <source>
        <dbReference type="ARBA" id="ARBA00023015"/>
    </source>
</evidence>